<feature type="binding site" evidence="3">
    <location>
        <position position="110"/>
    </location>
    <ligand>
        <name>Zn(2+)</name>
        <dbReference type="ChEBI" id="CHEBI:29105"/>
        <label>1</label>
    </ligand>
</feature>
<evidence type="ECO:0000256" key="2">
    <source>
        <dbReference type="PIRNR" id="PIRNR036514"/>
    </source>
</evidence>
<feature type="binding site" evidence="3">
    <location>
        <position position="105"/>
    </location>
    <ligand>
        <name>Zn(2+)</name>
        <dbReference type="ChEBI" id="CHEBI:29105"/>
        <label>1</label>
    </ligand>
</feature>
<dbReference type="PROSITE" id="PS01031">
    <property type="entry name" value="SHSP"/>
    <property type="match status" value="1"/>
</dbReference>
<dbReference type="Pfam" id="PF00011">
    <property type="entry name" value="HSP20"/>
    <property type="match status" value="1"/>
</dbReference>
<accession>A0A6V7KW71</accession>
<proteinExistence type="inferred from homology"/>
<dbReference type="CDD" id="cd06526">
    <property type="entry name" value="metazoan_ACD"/>
    <property type="match status" value="1"/>
</dbReference>
<dbReference type="GO" id="GO:0009408">
    <property type="term" value="P:response to heat"/>
    <property type="evidence" value="ECO:0007669"/>
    <property type="project" value="UniProtKB-ARBA"/>
</dbReference>
<keyword evidence="3" id="KW-0862">Zinc</keyword>
<dbReference type="GO" id="GO:0051082">
    <property type="term" value="F:unfolded protein binding"/>
    <property type="evidence" value="ECO:0007669"/>
    <property type="project" value="TreeGrafter"/>
</dbReference>
<organism evidence="8">
    <name type="scientific">Bracon brevicornis</name>
    <dbReference type="NCBI Taxonomy" id="1563983"/>
    <lineage>
        <taxon>Eukaryota</taxon>
        <taxon>Metazoa</taxon>
        <taxon>Ecdysozoa</taxon>
        <taxon>Arthropoda</taxon>
        <taxon>Hexapoda</taxon>
        <taxon>Insecta</taxon>
        <taxon>Pterygota</taxon>
        <taxon>Neoptera</taxon>
        <taxon>Endopterygota</taxon>
        <taxon>Hymenoptera</taxon>
        <taxon>Apocrita</taxon>
        <taxon>Ichneumonoidea</taxon>
        <taxon>Braconidae</taxon>
        <taxon>Braconinae</taxon>
        <taxon>Bracon</taxon>
    </lineage>
</organism>
<reference evidence="8" key="1">
    <citation type="submission" date="2020-07" db="EMBL/GenBank/DDBJ databases">
        <authorList>
            <person name="Ferguson B K."/>
        </authorList>
    </citation>
    <scope>NUCLEOTIDE SEQUENCE</scope>
    <source>
        <strain evidence="8">L06</strain>
    </source>
</reference>
<evidence type="ECO:0000259" key="7">
    <source>
        <dbReference type="PROSITE" id="PS01031"/>
    </source>
</evidence>
<dbReference type="PRINTS" id="PR00299">
    <property type="entry name" value="ACRYSTALLIN"/>
</dbReference>
<dbReference type="AlphaFoldDB" id="A0A6V7KW71"/>
<dbReference type="InterPro" id="IPR002068">
    <property type="entry name" value="A-crystallin/Hsp20_dom"/>
</dbReference>
<feature type="compositionally biased region" description="Basic and acidic residues" evidence="6">
    <location>
        <begin position="176"/>
        <end position="193"/>
    </location>
</feature>
<dbReference type="PANTHER" id="PTHR45640">
    <property type="entry name" value="HEAT SHOCK PROTEIN HSP-12.2-RELATED"/>
    <property type="match status" value="1"/>
</dbReference>
<evidence type="ECO:0000256" key="6">
    <source>
        <dbReference type="SAM" id="MobiDB-lite"/>
    </source>
</evidence>
<evidence type="ECO:0000256" key="5">
    <source>
        <dbReference type="RuleBase" id="RU003616"/>
    </source>
</evidence>
<feature type="region of interest" description="Disordered" evidence="6">
    <location>
        <begin position="174"/>
        <end position="200"/>
    </location>
</feature>
<protein>
    <recommendedName>
        <fullName evidence="7">SHSP domain-containing protein</fullName>
    </recommendedName>
</protein>
<dbReference type="InterPro" id="IPR001436">
    <property type="entry name" value="Alpha-crystallin/sHSP_animal"/>
</dbReference>
<dbReference type="SUPFAM" id="SSF49764">
    <property type="entry name" value="HSP20-like chaperones"/>
    <property type="match status" value="1"/>
</dbReference>
<name>A0A6V7KW71_9HYME</name>
<dbReference type="GO" id="GO:0042026">
    <property type="term" value="P:protein refolding"/>
    <property type="evidence" value="ECO:0007669"/>
    <property type="project" value="TreeGrafter"/>
</dbReference>
<keyword evidence="1" id="KW-0346">Stress response</keyword>
<feature type="domain" description="SHSP" evidence="7">
    <location>
        <begin position="54"/>
        <end position="164"/>
    </location>
</feature>
<feature type="binding site" evidence="3">
    <location>
        <position position="103"/>
    </location>
    <ligand>
        <name>Zn(2+)</name>
        <dbReference type="ChEBI" id="CHEBI:29105"/>
        <label>1</label>
    </ligand>
</feature>
<evidence type="ECO:0000256" key="1">
    <source>
        <dbReference type="ARBA" id="ARBA00023016"/>
    </source>
</evidence>
<dbReference type="GO" id="GO:0005634">
    <property type="term" value="C:nucleus"/>
    <property type="evidence" value="ECO:0007669"/>
    <property type="project" value="TreeGrafter"/>
</dbReference>
<dbReference type="EMBL" id="CADCXW020000327">
    <property type="protein sequence ID" value="CAD1568273.1"/>
    <property type="molecule type" value="Genomic_DNA"/>
</dbReference>
<evidence type="ECO:0000256" key="3">
    <source>
        <dbReference type="PIRSR" id="PIRSR036514-1"/>
    </source>
</evidence>
<dbReference type="InterPro" id="IPR008978">
    <property type="entry name" value="HSP20-like_chaperone"/>
</dbReference>
<evidence type="ECO:0000313" key="8">
    <source>
        <dbReference type="EMBL" id="CAD1568273.1"/>
    </source>
</evidence>
<dbReference type="PIRSF" id="PIRSF036514">
    <property type="entry name" value="Sm_HSP_B1"/>
    <property type="match status" value="1"/>
</dbReference>
<dbReference type="PANTHER" id="PTHR45640:SF13">
    <property type="entry name" value="HEAT SHOCK PROTEIN 22-RELATED"/>
    <property type="match status" value="1"/>
</dbReference>
<keyword evidence="3" id="KW-0479">Metal-binding</keyword>
<sequence length="200" mass="23463">MPLTATLHDWWNDLSRLRGLDQCVGPPIEEISEDHLHHPHHRRYRRRYHPLHHVLHSRRHRRNPMPRDNGDKFVVSFDVHQFAADEINVKLVDTNNLVIEARHEEKEDEHGWVAREFVRRCIIPEAFDPEKVESHLSNDGVLFILVPRKKAGVQSERIIPIEYTGLPAVFHGNQEAGEREHPQDEPEREERRINVSVSAA</sequence>
<dbReference type="GO" id="GO:0046872">
    <property type="term" value="F:metal ion binding"/>
    <property type="evidence" value="ECO:0007669"/>
    <property type="project" value="UniProtKB-KW"/>
</dbReference>
<dbReference type="Gene3D" id="2.60.40.790">
    <property type="match status" value="1"/>
</dbReference>
<comment type="similarity">
    <text evidence="2 4 5">Belongs to the small heat shock protein (HSP20) family.</text>
</comment>
<gene>
    <name evidence="8" type="ORF">BBRV_LOCUS90274</name>
</gene>
<evidence type="ECO:0000256" key="4">
    <source>
        <dbReference type="PROSITE-ProRule" id="PRU00285"/>
    </source>
</evidence>
<dbReference type="GO" id="GO:0005737">
    <property type="term" value="C:cytoplasm"/>
    <property type="evidence" value="ECO:0007669"/>
    <property type="project" value="TreeGrafter"/>
</dbReference>
<dbReference type="InterPro" id="IPR055269">
    <property type="entry name" value="Alpha-crystallin/HSP_16"/>
</dbReference>